<feature type="compositionally biased region" description="Polar residues" evidence="1">
    <location>
        <begin position="143"/>
        <end position="158"/>
    </location>
</feature>
<feature type="compositionally biased region" description="Low complexity" evidence="1">
    <location>
        <begin position="31"/>
        <end position="50"/>
    </location>
</feature>
<feature type="region of interest" description="Disordered" evidence="1">
    <location>
        <begin position="1"/>
        <end position="219"/>
    </location>
</feature>
<dbReference type="EMBL" id="JBJUIK010000001">
    <property type="protein sequence ID" value="KAL3537054.1"/>
    <property type="molecule type" value="Genomic_DNA"/>
</dbReference>
<evidence type="ECO:0000256" key="1">
    <source>
        <dbReference type="SAM" id="MobiDB-lite"/>
    </source>
</evidence>
<proteinExistence type="predicted"/>
<dbReference type="InterPro" id="IPR012438">
    <property type="entry name" value="DUF1639"/>
</dbReference>
<evidence type="ECO:0000313" key="3">
    <source>
        <dbReference type="Proteomes" id="UP001630127"/>
    </source>
</evidence>
<reference evidence="2 3" key="1">
    <citation type="submission" date="2024-11" db="EMBL/GenBank/DDBJ databases">
        <title>A near-complete genome assembly of Cinchona calisaya.</title>
        <authorList>
            <person name="Lian D.C."/>
            <person name="Zhao X.W."/>
            <person name="Wei L."/>
        </authorList>
    </citation>
    <scope>NUCLEOTIDE SEQUENCE [LARGE SCALE GENOMIC DNA]</scope>
    <source>
        <tissue evidence="2">Nenye</tissue>
    </source>
</reference>
<dbReference type="Pfam" id="PF07797">
    <property type="entry name" value="DUF1639"/>
    <property type="match status" value="1"/>
</dbReference>
<dbReference type="AlphaFoldDB" id="A0ABD3B0S1"/>
<feature type="compositionally biased region" description="Basic and acidic residues" evidence="1">
    <location>
        <begin position="159"/>
        <end position="184"/>
    </location>
</feature>
<keyword evidence="3" id="KW-1185">Reference proteome</keyword>
<dbReference type="PANTHER" id="PTHR33130">
    <property type="entry name" value="PUTATIVE (DUF1639)-RELATED"/>
    <property type="match status" value="1"/>
</dbReference>
<organism evidence="2 3">
    <name type="scientific">Cinchona calisaya</name>
    <dbReference type="NCBI Taxonomy" id="153742"/>
    <lineage>
        <taxon>Eukaryota</taxon>
        <taxon>Viridiplantae</taxon>
        <taxon>Streptophyta</taxon>
        <taxon>Embryophyta</taxon>
        <taxon>Tracheophyta</taxon>
        <taxon>Spermatophyta</taxon>
        <taxon>Magnoliopsida</taxon>
        <taxon>eudicotyledons</taxon>
        <taxon>Gunneridae</taxon>
        <taxon>Pentapetalae</taxon>
        <taxon>asterids</taxon>
        <taxon>lamiids</taxon>
        <taxon>Gentianales</taxon>
        <taxon>Rubiaceae</taxon>
        <taxon>Cinchonoideae</taxon>
        <taxon>Cinchoneae</taxon>
        <taxon>Cinchona</taxon>
    </lineage>
</organism>
<feature type="compositionally biased region" description="Low complexity" evidence="1">
    <location>
        <begin position="71"/>
        <end position="82"/>
    </location>
</feature>
<accession>A0ABD3B0S1</accession>
<feature type="region of interest" description="Disordered" evidence="1">
    <location>
        <begin position="262"/>
        <end position="293"/>
    </location>
</feature>
<feature type="compositionally biased region" description="Polar residues" evidence="1">
    <location>
        <begin position="262"/>
        <end position="281"/>
    </location>
</feature>
<dbReference type="PANTHER" id="PTHR33130:SF41">
    <property type="entry name" value="NEUROFILAMENT HEAVY POLYPEPTIDE-LIKE"/>
    <property type="match status" value="1"/>
</dbReference>
<gene>
    <name evidence="2" type="ORF">ACH5RR_000420</name>
</gene>
<evidence type="ECO:0000313" key="2">
    <source>
        <dbReference type="EMBL" id="KAL3537054.1"/>
    </source>
</evidence>
<feature type="compositionally biased region" description="Basic residues" evidence="1">
    <location>
        <begin position="21"/>
        <end position="30"/>
    </location>
</feature>
<protein>
    <submittedName>
        <fullName evidence="2">Uncharacterized protein</fullName>
    </submittedName>
</protein>
<name>A0ABD3B0S1_9GENT</name>
<sequence>MASTVPAAKSQPLHNFSLSHLKWKSNHQRPRSSSTGASRVSSSSSPHRSPTFGHDSPHRQAIYSPLRGGDSASAAAASPSHHSPMRGEDSAPPMQVRQSPTRSGVGDYPMHPTAQPSQSPNRGKSETSHKNSKPLIEYRRQSRNSASCSGKTGISISSPDRDFVEEKSEKKLKAVESDNKDSRSSKILIKFRQKGSKIADEVQVEEEEGKIEEDNEAQEDEGKLLGAFVEDDEQLPKTWNLRPRRPIRPSLNLNAIGFKNNGSTVQEKRFQSPQVNHNANHSRSENQKKEKRKIGFTLTLSREEIEEDMYALIGSKPSRRPKKRPKNVQKIIDNICPGAWLQSITADSYKVSEHPGKG</sequence>
<dbReference type="Proteomes" id="UP001630127">
    <property type="component" value="Unassembled WGS sequence"/>
</dbReference>
<comment type="caution">
    <text evidence="2">The sequence shown here is derived from an EMBL/GenBank/DDBJ whole genome shotgun (WGS) entry which is preliminary data.</text>
</comment>
<feature type="compositionally biased region" description="Acidic residues" evidence="1">
    <location>
        <begin position="202"/>
        <end position="219"/>
    </location>
</feature>